<comment type="caution">
    <text evidence="1">The sequence shown here is derived from an EMBL/GenBank/DDBJ whole genome shotgun (WGS) entry which is preliminary data.</text>
</comment>
<evidence type="ECO:0000313" key="2">
    <source>
        <dbReference type="Proteomes" id="UP001595665"/>
    </source>
</evidence>
<organism evidence="1 2">
    <name type="scientific">Massilia haematophila</name>
    <dbReference type="NCBI Taxonomy" id="457923"/>
    <lineage>
        <taxon>Bacteria</taxon>
        <taxon>Pseudomonadati</taxon>
        <taxon>Pseudomonadota</taxon>
        <taxon>Betaproteobacteria</taxon>
        <taxon>Burkholderiales</taxon>
        <taxon>Oxalobacteraceae</taxon>
        <taxon>Telluria group</taxon>
        <taxon>Massilia</taxon>
    </lineage>
</organism>
<gene>
    <name evidence="1" type="ORF">ACFOPH_14760</name>
</gene>
<reference evidence="2" key="1">
    <citation type="journal article" date="2019" name="Int. J. Syst. Evol. Microbiol.">
        <title>The Global Catalogue of Microorganisms (GCM) 10K type strain sequencing project: providing services to taxonomists for standard genome sequencing and annotation.</title>
        <authorList>
            <consortium name="The Broad Institute Genomics Platform"/>
            <consortium name="The Broad Institute Genome Sequencing Center for Infectious Disease"/>
            <person name="Wu L."/>
            <person name="Ma J."/>
        </authorList>
    </citation>
    <scope>NUCLEOTIDE SEQUENCE [LARGE SCALE GENOMIC DNA]</scope>
    <source>
        <strain evidence="2">CCM 7480</strain>
    </source>
</reference>
<name>A0ABV7PLK5_9BURK</name>
<evidence type="ECO:0000313" key="1">
    <source>
        <dbReference type="EMBL" id="MFC3459495.1"/>
    </source>
</evidence>
<keyword evidence="2" id="KW-1185">Reference proteome</keyword>
<dbReference type="EMBL" id="JBHRVV010000001">
    <property type="protein sequence ID" value="MFC3459495.1"/>
    <property type="molecule type" value="Genomic_DNA"/>
</dbReference>
<protein>
    <submittedName>
        <fullName evidence="1">Uncharacterized protein</fullName>
    </submittedName>
</protein>
<dbReference type="RefSeq" id="WP_379736079.1">
    <property type="nucleotide sequence ID" value="NZ_JBHRVV010000001.1"/>
</dbReference>
<accession>A0ABV7PLK5</accession>
<dbReference type="Proteomes" id="UP001595665">
    <property type="component" value="Unassembled WGS sequence"/>
</dbReference>
<proteinExistence type="predicted"/>
<sequence length="276" mass="30263">MFGLFGKNKKTKVQEFVEKVGLDAATEHFAKMVLENLKDASLMRQLILEEIEGASIGNETAKSFARNSGFKPEDYKGALNRSHPEIDGPNGAKTFLDDITMQLMPDRDLMVRFRLMIDDKLLKKTRLGKYAVADASIVGSNVSPSAQSESSLVNIKRKASEIVFEIANANGASISRDEASMLINNVCANIPDADACKGGEKVLAILSLSNITAYSIDHDDIDGANVYAACFFAAMKKYVEGQMPSFSDYQKQALHMVVKEHGPVVQELMEANKRTS</sequence>